<dbReference type="Gene3D" id="3.40.50.300">
    <property type="entry name" value="P-loop containing nucleotide triphosphate hydrolases"/>
    <property type="match status" value="1"/>
</dbReference>
<keyword evidence="6 14" id="KW-0812">Transmembrane</keyword>
<comment type="subcellular location">
    <subcellularLocation>
        <location evidence="2">Membrane</location>
        <topology evidence="2">Multi-pass membrane protein</topology>
    </subcellularLocation>
</comment>
<dbReference type="InterPro" id="IPR038318">
    <property type="entry name" value="KdpD_sf"/>
</dbReference>
<feature type="compositionally biased region" description="Basic and acidic residues" evidence="13">
    <location>
        <begin position="11"/>
        <end position="27"/>
    </location>
</feature>
<keyword evidence="11" id="KW-0902">Two-component regulatory system</keyword>
<dbReference type="eggNOG" id="COG2205">
    <property type="taxonomic scope" value="Bacteria"/>
</dbReference>
<keyword evidence="7" id="KW-0547">Nucleotide-binding</keyword>
<dbReference type="EC" id="2.7.13.3" evidence="3"/>
<reference evidence="16 17" key="1">
    <citation type="journal article" date="2009" name="J. Bacteriol.">
        <title>Draft genome sequence of the extremely acidophilic bacterium Acidithiobacillus caldus ATCC 51756 reveals metabolic versatility in the genus Acidithiobacillus.</title>
        <authorList>
            <person name="Valdes J."/>
            <person name="Quatrini R."/>
            <person name="Hallberg K."/>
            <person name="Dopson M."/>
            <person name="Valenzuela P.D."/>
            <person name="Holmes D.S."/>
        </authorList>
    </citation>
    <scope>NUCLEOTIDE SEQUENCE [LARGE SCALE GENOMIC DNA]</scope>
    <source>
        <strain evidence="17">ATCC 51756 / DSM 8584 / KU</strain>
    </source>
</reference>
<keyword evidence="16" id="KW-0407">Ion channel</keyword>
<dbReference type="Pfam" id="PF13493">
    <property type="entry name" value="DUF4118"/>
    <property type="match status" value="1"/>
</dbReference>
<keyword evidence="9" id="KW-0067">ATP-binding</keyword>
<dbReference type="InterPro" id="IPR025201">
    <property type="entry name" value="KdpD_TM"/>
</dbReference>
<dbReference type="SMART" id="SM00388">
    <property type="entry name" value="HisKA"/>
    <property type="match status" value="1"/>
</dbReference>
<dbReference type="Pfam" id="PF02518">
    <property type="entry name" value="HATPase_c"/>
    <property type="match status" value="1"/>
</dbReference>
<dbReference type="HOGENOM" id="CLU_000445_113_1_6"/>
<evidence type="ECO:0000256" key="3">
    <source>
        <dbReference type="ARBA" id="ARBA00012438"/>
    </source>
</evidence>
<dbReference type="SUPFAM" id="SSF47384">
    <property type="entry name" value="Homodimeric domain of signal transducing histidine kinase"/>
    <property type="match status" value="1"/>
</dbReference>
<dbReference type="Gene3D" id="3.30.565.10">
    <property type="entry name" value="Histidine kinase-like ATPase, C-terminal domain"/>
    <property type="match status" value="1"/>
</dbReference>
<protein>
    <recommendedName>
        <fullName evidence="3">histidine kinase</fullName>
        <ecNumber evidence="3">2.7.13.3</ecNumber>
    </recommendedName>
</protein>
<dbReference type="GO" id="GO:0000155">
    <property type="term" value="F:phosphorelay sensor kinase activity"/>
    <property type="evidence" value="ECO:0007669"/>
    <property type="project" value="InterPro"/>
</dbReference>
<dbReference type="InterPro" id="IPR027417">
    <property type="entry name" value="P-loop_NTPase"/>
</dbReference>
<dbReference type="InterPro" id="IPR005467">
    <property type="entry name" value="His_kinase_dom"/>
</dbReference>
<evidence type="ECO:0000256" key="13">
    <source>
        <dbReference type="SAM" id="MobiDB-lite"/>
    </source>
</evidence>
<evidence type="ECO:0000313" key="17">
    <source>
        <dbReference type="Proteomes" id="UP000005522"/>
    </source>
</evidence>
<evidence type="ECO:0000256" key="1">
    <source>
        <dbReference type="ARBA" id="ARBA00000085"/>
    </source>
</evidence>
<evidence type="ECO:0000313" key="16">
    <source>
        <dbReference type="EMBL" id="AIA54202.1"/>
    </source>
</evidence>
<dbReference type="SUPFAM" id="SSF55781">
    <property type="entry name" value="GAF domain-like"/>
    <property type="match status" value="1"/>
</dbReference>
<dbReference type="InterPro" id="IPR003594">
    <property type="entry name" value="HATPase_dom"/>
</dbReference>
<dbReference type="InterPro" id="IPR003852">
    <property type="entry name" value="Sig_transdc_His_kinase_KdpD_N"/>
</dbReference>
<dbReference type="SUPFAM" id="SSF52402">
    <property type="entry name" value="Adenine nucleotide alpha hydrolases-like"/>
    <property type="match status" value="1"/>
</dbReference>
<feature type="transmembrane region" description="Helical" evidence="14">
    <location>
        <begin position="481"/>
        <end position="499"/>
    </location>
</feature>
<dbReference type="KEGG" id="acz:Acaty_c0312"/>
<dbReference type="SMART" id="SM00387">
    <property type="entry name" value="HATPase_c"/>
    <property type="match status" value="1"/>
</dbReference>
<dbReference type="EMBL" id="CP005986">
    <property type="protein sequence ID" value="AIA54202.1"/>
    <property type="molecule type" value="Genomic_DNA"/>
</dbReference>
<dbReference type="CDD" id="cd00075">
    <property type="entry name" value="HATPase"/>
    <property type="match status" value="1"/>
</dbReference>
<feature type="transmembrane region" description="Helical" evidence="14">
    <location>
        <begin position="432"/>
        <end position="450"/>
    </location>
</feature>
<evidence type="ECO:0000259" key="15">
    <source>
        <dbReference type="PROSITE" id="PS50109"/>
    </source>
</evidence>
<dbReference type="CDD" id="cd00082">
    <property type="entry name" value="HisKA"/>
    <property type="match status" value="1"/>
</dbReference>
<evidence type="ECO:0000256" key="9">
    <source>
        <dbReference type="ARBA" id="ARBA00022840"/>
    </source>
</evidence>
<dbReference type="InterPro" id="IPR003661">
    <property type="entry name" value="HisK_dim/P_dom"/>
</dbReference>
<dbReference type="Pfam" id="PF00512">
    <property type="entry name" value="HisKA"/>
    <property type="match status" value="1"/>
</dbReference>
<dbReference type="InterPro" id="IPR036890">
    <property type="entry name" value="HATPase_C_sf"/>
</dbReference>
<keyword evidence="16" id="KW-0406">Ion transport</keyword>
<dbReference type="Gene3D" id="1.20.120.620">
    <property type="entry name" value="Backbone structure of the membrane domain of e. Coli histidine kinase receptor kdpd"/>
    <property type="match status" value="1"/>
</dbReference>
<dbReference type="GO" id="GO:0005886">
    <property type="term" value="C:plasma membrane"/>
    <property type="evidence" value="ECO:0007669"/>
    <property type="project" value="TreeGrafter"/>
</dbReference>
<evidence type="ECO:0000256" key="12">
    <source>
        <dbReference type="ARBA" id="ARBA00023136"/>
    </source>
</evidence>
<keyword evidence="8 16" id="KW-0418">Kinase</keyword>
<keyword evidence="10 14" id="KW-1133">Transmembrane helix</keyword>
<dbReference type="InterPro" id="IPR003018">
    <property type="entry name" value="GAF"/>
</dbReference>
<keyword evidence="12 14" id="KW-0472">Membrane</keyword>
<evidence type="ECO:0000256" key="5">
    <source>
        <dbReference type="ARBA" id="ARBA00022679"/>
    </source>
</evidence>
<feature type="region of interest" description="Disordered" evidence="13">
    <location>
        <begin position="1"/>
        <end position="27"/>
    </location>
</feature>
<dbReference type="FunFam" id="3.40.50.300:FF:000483">
    <property type="entry name" value="Sensor histidine kinase KdpD"/>
    <property type="match status" value="1"/>
</dbReference>
<evidence type="ECO:0000256" key="7">
    <source>
        <dbReference type="ARBA" id="ARBA00022741"/>
    </source>
</evidence>
<keyword evidence="4" id="KW-0597">Phosphoprotein</keyword>
<organism evidence="16 17">
    <name type="scientific">Acidithiobacillus caldus (strain ATCC 51756 / DSM 8584 / KU)</name>
    <dbReference type="NCBI Taxonomy" id="637389"/>
    <lineage>
        <taxon>Bacteria</taxon>
        <taxon>Pseudomonadati</taxon>
        <taxon>Pseudomonadota</taxon>
        <taxon>Acidithiobacillia</taxon>
        <taxon>Acidithiobacillales</taxon>
        <taxon>Acidithiobacillaceae</taxon>
        <taxon>Acidithiobacillus</taxon>
    </lineage>
</organism>
<evidence type="ECO:0000256" key="8">
    <source>
        <dbReference type="ARBA" id="ARBA00022777"/>
    </source>
</evidence>
<keyword evidence="5 16" id="KW-0808">Transferase</keyword>
<dbReference type="Pfam" id="PF02702">
    <property type="entry name" value="KdpD"/>
    <property type="match status" value="1"/>
</dbReference>
<evidence type="ECO:0000256" key="6">
    <source>
        <dbReference type="ARBA" id="ARBA00022692"/>
    </source>
</evidence>
<dbReference type="AlphaFoldDB" id="A0A059ZWC1"/>
<dbReference type="SUPFAM" id="SSF55874">
    <property type="entry name" value="ATPase domain of HSP90 chaperone/DNA topoisomerase II/histidine kinase"/>
    <property type="match status" value="1"/>
</dbReference>
<gene>
    <name evidence="16" type="ORF">Acaty_c0312</name>
</gene>
<dbReference type="PRINTS" id="PR00344">
    <property type="entry name" value="BCTRLSENSOR"/>
</dbReference>
<dbReference type="Pfam" id="PF13492">
    <property type="entry name" value="GAF_3"/>
    <property type="match status" value="1"/>
</dbReference>
<evidence type="ECO:0000256" key="2">
    <source>
        <dbReference type="ARBA" id="ARBA00004141"/>
    </source>
</evidence>
<dbReference type="PANTHER" id="PTHR45569">
    <property type="entry name" value="SENSOR PROTEIN KDPD"/>
    <property type="match status" value="1"/>
</dbReference>
<evidence type="ECO:0000256" key="11">
    <source>
        <dbReference type="ARBA" id="ARBA00023012"/>
    </source>
</evidence>
<comment type="catalytic activity">
    <reaction evidence="1">
        <text>ATP + protein L-histidine = ADP + protein N-phospho-L-histidine.</text>
        <dbReference type="EC" id="2.7.13.3"/>
    </reaction>
</comment>
<dbReference type="PROSITE" id="PS50109">
    <property type="entry name" value="HIS_KIN"/>
    <property type="match status" value="1"/>
</dbReference>
<sequence>MMLESEGATAGHKEPMSDDITEDRPDPDALLAAVQKEEAAKQRGRLKIFFGAAPGVGKTYAMLRYGLDEMNKGRDVLIGVVETHQRSDTQALADALPQLPLREAQHRNVTLKEFDLDAALQRRPGLLLLDELAHSNAPGSRHQKRWQDLEELLDAGIHVATTVNVQHLESVNEVVRAITGVQVRETVPDRVIAEAEELTLVDISDTDLLQRLKEGKVYLGERGERAMANFFRKGNLIALRQLAMRIAADRVDLELRQFNAENPEDSKSGGVRERLLVAIGMYPEDEHLVRAGYHLATALRCPWIVVHVDTPRGLLQKPEEQAWLWSHLHLAERLGAETVRLTGVDVAAEILAYAELRDVTQILVGQAQGLRRYIWWWPGSLLGKLLNRRRRMDVVVHPLPLKKAVSEESLERSRQYLGMTISPEQRRQRNRALAIGAGLGIGLSLLALALNPLLGLPSVFLLYLVGTVGTALHYGRWPSIIALSSALVTFYAFGLSRGLPATLGSLVTFGIILALAVLISQLVARSREQENMARMRERRARNLYTLVQALSRLRSAPEILTTAAEQIHSTLGLSTAFWLPAGADDGLPLRLLPEDTDLGEQRDGLQSAAVWVFQHGRPAGMGTDTLSGLPALMLPISAGERVLGVMMVSDVEIRRTPADWLRYMETITRLVAVALESARTFQRRSEADLHLQLERMQSALLSAVSHDLRTPLTTILGSLGTLERLHGTLPEAEQQQLIRDIRTETERMSQTMERILRVAALLSGGAELHKEWVPLTDILGSARRERQSPCADRPFNVQIPADLPLLHGDPTLLTQVLGNLIENACRYTPPGTAVDIQAWANPQEIFVCVIDHGYGIPPGREREIFERFSRVKPPVGTGGSGLGLAIAQSVLQMHGGRIWASNQVMNRGAKFCFSLPREAPPSLPQEE</sequence>
<evidence type="ECO:0000256" key="4">
    <source>
        <dbReference type="ARBA" id="ARBA00022553"/>
    </source>
</evidence>
<dbReference type="Proteomes" id="UP000005522">
    <property type="component" value="Chromosome"/>
</dbReference>
<dbReference type="InterPro" id="IPR052023">
    <property type="entry name" value="Histidine_kinase_KdpD"/>
</dbReference>
<dbReference type="GO" id="GO:0005737">
    <property type="term" value="C:cytoplasm"/>
    <property type="evidence" value="ECO:0007669"/>
    <property type="project" value="UniProtKB-ARBA"/>
</dbReference>
<dbReference type="Gene3D" id="1.10.287.130">
    <property type="match status" value="1"/>
</dbReference>
<evidence type="ECO:0000256" key="10">
    <source>
        <dbReference type="ARBA" id="ARBA00022989"/>
    </source>
</evidence>
<dbReference type="InterPro" id="IPR036097">
    <property type="entry name" value="HisK_dim/P_sf"/>
</dbReference>
<accession>A0A059ZWC1</accession>
<proteinExistence type="predicted"/>
<keyword evidence="16" id="KW-0813">Transport</keyword>
<dbReference type="InterPro" id="IPR004358">
    <property type="entry name" value="Sig_transdc_His_kin-like_C"/>
</dbReference>
<dbReference type="InterPro" id="IPR029016">
    <property type="entry name" value="GAF-like_dom_sf"/>
</dbReference>
<dbReference type="PANTHER" id="PTHR45569:SF1">
    <property type="entry name" value="SENSOR PROTEIN KDPD"/>
    <property type="match status" value="1"/>
</dbReference>
<dbReference type="GO" id="GO:0034220">
    <property type="term" value="P:monoatomic ion transmembrane transport"/>
    <property type="evidence" value="ECO:0007669"/>
    <property type="project" value="UniProtKB-KW"/>
</dbReference>
<dbReference type="GO" id="GO:0005524">
    <property type="term" value="F:ATP binding"/>
    <property type="evidence" value="ECO:0007669"/>
    <property type="project" value="UniProtKB-KW"/>
</dbReference>
<feature type="transmembrane region" description="Helical" evidence="14">
    <location>
        <begin position="505"/>
        <end position="524"/>
    </location>
</feature>
<name>A0A059ZWC1_ACICK</name>
<dbReference type="Gene3D" id="3.30.450.40">
    <property type="match status" value="1"/>
</dbReference>
<dbReference type="CDD" id="cd01987">
    <property type="entry name" value="USP_KdpD-like"/>
    <property type="match status" value="1"/>
</dbReference>
<evidence type="ECO:0000256" key="14">
    <source>
        <dbReference type="SAM" id="Phobius"/>
    </source>
</evidence>
<feature type="domain" description="Histidine kinase" evidence="15">
    <location>
        <begin position="703"/>
        <end position="919"/>
    </location>
</feature>